<name>A0A402CEN7_RHOWR</name>
<feature type="region of interest" description="Disordered" evidence="1">
    <location>
        <begin position="49"/>
        <end position="87"/>
    </location>
</feature>
<sequence length="87" mass="9648">MYSEDLAEYDFRTMPPGWVLAFAMPSMIVDRVLYTPNVPAGESALGVDNHRTIAGTTRDGPSSSRDRSQCVAEQRAEGWRAECPAQR</sequence>
<organism evidence="2 3">
    <name type="scientific">Rhodococcus wratislaviensis</name>
    <name type="common">Tsukamurella wratislaviensis</name>
    <dbReference type="NCBI Taxonomy" id="44752"/>
    <lineage>
        <taxon>Bacteria</taxon>
        <taxon>Bacillati</taxon>
        <taxon>Actinomycetota</taxon>
        <taxon>Actinomycetes</taxon>
        <taxon>Mycobacteriales</taxon>
        <taxon>Nocardiaceae</taxon>
        <taxon>Rhodococcus</taxon>
    </lineage>
</organism>
<dbReference type="Proteomes" id="UP000287519">
    <property type="component" value="Unassembled WGS sequence"/>
</dbReference>
<dbReference type="AlphaFoldDB" id="A0A402CEN7"/>
<feature type="compositionally biased region" description="Basic and acidic residues" evidence="1">
    <location>
        <begin position="64"/>
        <end position="80"/>
    </location>
</feature>
<evidence type="ECO:0000313" key="2">
    <source>
        <dbReference type="EMBL" id="GCE42019.1"/>
    </source>
</evidence>
<proteinExistence type="predicted"/>
<evidence type="ECO:0000313" key="3">
    <source>
        <dbReference type="Proteomes" id="UP000287519"/>
    </source>
</evidence>
<accession>A0A402CEN7</accession>
<reference evidence="2 3" key="1">
    <citation type="submission" date="2018-11" db="EMBL/GenBank/DDBJ databases">
        <title>Microbial catabolism of amino acid.</title>
        <authorList>
            <person name="Hibi M."/>
            <person name="Ogawa J."/>
        </authorList>
    </citation>
    <scope>NUCLEOTIDE SEQUENCE [LARGE SCALE GENOMIC DNA]</scope>
    <source>
        <strain evidence="2 3">C31-06</strain>
    </source>
</reference>
<evidence type="ECO:0000256" key="1">
    <source>
        <dbReference type="SAM" id="MobiDB-lite"/>
    </source>
</evidence>
<gene>
    <name evidence="2" type="ORF">Rhow_005678</name>
</gene>
<keyword evidence="3" id="KW-1185">Reference proteome</keyword>
<comment type="caution">
    <text evidence="2">The sequence shown here is derived from an EMBL/GenBank/DDBJ whole genome shotgun (WGS) entry which is preliminary data.</text>
</comment>
<protein>
    <submittedName>
        <fullName evidence="2">Uncharacterized protein</fullName>
    </submittedName>
</protein>
<dbReference type="EMBL" id="BHYM01000049">
    <property type="protein sequence ID" value="GCE42019.1"/>
    <property type="molecule type" value="Genomic_DNA"/>
</dbReference>